<dbReference type="GO" id="GO:0009432">
    <property type="term" value="P:SOS response"/>
    <property type="evidence" value="ECO:0007669"/>
    <property type="project" value="UniProtKB-UniRule"/>
</dbReference>
<evidence type="ECO:0000259" key="17">
    <source>
        <dbReference type="PROSITE" id="PS50967"/>
    </source>
</evidence>
<dbReference type="Gene3D" id="1.10.10.10">
    <property type="entry name" value="Winged helix-like DNA-binding domain superfamily/Winged helix DNA-binding domain"/>
    <property type="match status" value="1"/>
</dbReference>
<dbReference type="Gene3D" id="3.40.50.300">
    <property type="entry name" value="P-loop containing nucleotide triphosphate hydrolases"/>
    <property type="match status" value="2"/>
</dbReference>
<evidence type="ECO:0000313" key="21">
    <source>
        <dbReference type="Proteomes" id="UP000030901"/>
    </source>
</evidence>
<dbReference type="PROSITE" id="PS50967">
    <property type="entry name" value="HRDC"/>
    <property type="match status" value="1"/>
</dbReference>
<dbReference type="InterPro" id="IPR011545">
    <property type="entry name" value="DEAD/DEAH_box_helicase_dom"/>
</dbReference>
<dbReference type="SUPFAM" id="SSF52540">
    <property type="entry name" value="P-loop containing nucleoside triphosphate hydrolases"/>
    <property type="match status" value="2"/>
</dbReference>
<dbReference type="GO" id="GO:0003677">
    <property type="term" value="F:DNA binding"/>
    <property type="evidence" value="ECO:0007669"/>
    <property type="project" value="UniProtKB-KW"/>
</dbReference>
<dbReference type="Proteomes" id="UP000030901">
    <property type="component" value="Chromosome"/>
</dbReference>
<dbReference type="Pfam" id="PF00570">
    <property type="entry name" value="HRDC"/>
    <property type="match status" value="1"/>
</dbReference>
<evidence type="ECO:0000256" key="1">
    <source>
        <dbReference type="ARBA" id="ARBA00001946"/>
    </source>
</evidence>
<evidence type="ECO:0000313" key="20">
    <source>
        <dbReference type="EMBL" id="AJA45124.1"/>
    </source>
</evidence>
<keyword evidence="13" id="KW-0234">DNA repair</keyword>
<keyword evidence="6" id="KW-0227">DNA damage</keyword>
<evidence type="ECO:0000256" key="9">
    <source>
        <dbReference type="ARBA" id="ARBA00022833"/>
    </source>
</evidence>
<dbReference type="PANTHER" id="PTHR13710">
    <property type="entry name" value="DNA HELICASE RECQ FAMILY MEMBER"/>
    <property type="match status" value="1"/>
</dbReference>
<dbReference type="FunFam" id="1.10.10.10:FF:000175">
    <property type="entry name" value="ATP-dependent DNA helicase RecQ"/>
    <property type="match status" value="1"/>
</dbReference>
<name>A0A0A7S0Q3_FRIPE</name>
<dbReference type="SMART" id="SM00341">
    <property type="entry name" value="HRDC"/>
    <property type="match status" value="1"/>
</dbReference>
<dbReference type="InterPro" id="IPR002121">
    <property type="entry name" value="HRDC_dom"/>
</dbReference>
<dbReference type="Pfam" id="PF00271">
    <property type="entry name" value="Helicase_C"/>
    <property type="match status" value="1"/>
</dbReference>
<feature type="domain" description="Helicase C-terminal" evidence="19">
    <location>
        <begin position="216"/>
        <end position="367"/>
    </location>
</feature>
<evidence type="ECO:0000256" key="2">
    <source>
        <dbReference type="ARBA" id="ARBA00001947"/>
    </source>
</evidence>
<dbReference type="AlphaFoldDB" id="A0A0A7S0Q3"/>
<dbReference type="GO" id="GO:0016787">
    <property type="term" value="F:hydrolase activity"/>
    <property type="evidence" value="ECO:0007669"/>
    <property type="project" value="UniProtKB-KW"/>
</dbReference>
<dbReference type="InterPro" id="IPR018982">
    <property type="entry name" value="RQC_domain"/>
</dbReference>
<evidence type="ECO:0000256" key="14">
    <source>
        <dbReference type="ARBA" id="ARBA00023235"/>
    </source>
</evidence>
<dbReference type="STRING" id="1267021.FPB0191_01304"/>
<feature type="domain" description="Helicase ATP-binding" evidence="18">
    <location>
        <begin position="27"/>
        <end position="195"/>
    </location>
</feature>
<dbReference type="GO" id="GO:0009378">
    <property type="term" value="F:four-way junction helicase activity"/>
    <property type="evidence" value="ECO:0007669"/>
    <property type="project" value="TreeGrafter"/>
</dbReference>
<dbReference type="GO" id="GO:0006281">
    <property type="term" value="P:DNA repair"/>
    <property type="evidence" value="ECO:0007669"/>
    <property type="project" value="UniProtKB-KW"/>
</dbReference>
<evidence type="ECO:0000256" key="11">
    <source>
        <dbReference type="ARBA" id="ARBA00023125"/>
    </source>
</evidence>
<keyword evidence="9" id="KW-0862">Zinc</keyword>
<evidence type="ECO:0000256" key="3">
    <source>
        <dbReference type="ARBA" id="ARBA00005446"/>
    </source>
</evidence>
<evidence type="ECO:0000259" key="19">
    <source>
        <dbReference type="PROSITE" id="PS51194"/>
    </source>
</evidence>
<dbReference type="InterPro" id="IPR036388">
    <property type="entry name" value="WH-like_DNA-bd_sf"/>
</dbReference>
<evidence type="ECO:0000256" key="15">
    <source>
        <dbReference type="ARBA" id="ARBA00034617"/>
    </source>
</evidence>
<comment type="cofactor">
    <cofactor evidence="2">
        <name>Zn(2+)</name>
        <dbReference type="ChEBI" id="CHEBI:29105"/>
    </cofactor>
</comment>
<dbReference type="EC" id="5.6.2.4" evidence="16"/>
<dbReference type="GO" id="GO:0006310">
    <property type="term" value="P:DNA recombination"/>
    <property type="evidence" value="ECO:0007669"/>
    <property type="project" value="UniProtKB-UniRule"/>
</dbReference>
<dbReference type="InterPro" id="IPR006293">
    <property type="entry name" value="DNA_helicase_ATP-dep_RecQ_bac"/>
</dbReference>
<keyword evidence="11" id="KW-0238">DNA-binding</keyword>
<dbReference type="FunFam" id="3.40.50.300:FF:000156">
    <property type="entry name" value="ATP-dependent DNA helicase recQ"/>
    <property type="match status" value="1"/>
</dbReference>
<dbReference type="EMBL" id="CP009056">
    <property type="protein sequence ID" value="AJA45124.1"/>
    <property type="molecule type" value="Genomic_DNA"/>
</dbReference>
<dbReference type="NCBIfam" id="TIGR00614">
    <property type="entry name" value="recQ_fam"/>
    <property type="match status" value="1"/>
</dbReference>
<keyword evidence="21" id="KW-1185">Reference proteome</keyword>
<dbReference type="GO" id="GO:0046872">
    <property type="term" value="F:metal ion binding"/>
    <property type="evidence" value="ECO:0007669"/>
    <property type="project" value="UniProtKB-KW"/>
</dbReference>
<dbReference type="GO" id="GO:0043138">
    <property type="term" value="F:3'-5' DNA helicase activity"/>
    <property type="evidence" value="ECO:0007669"/>
    <property type="project" value="UniProtKB-EC"/>
</dbReference>
<gene>
    <name evidence="20" type="ORF">FPB0191_01304</name>
</gene>
<dbReference type="GO" id="GO:0006260">
    <property type="term" value="P:DNA replication"/>
    <property type="evidence" value="ECO:0007669"/>
    <property type="project" value="InterPro"/>
</dbReference>
<dbReference type="RefSeq" id="WP_039104825.1">
    <property type="nucleotide sequence ID" value="NZ_CP009056.1"/>
</dbReference>
<feature type="domain" description="HRDC" evidence="17">
    <location>
        <begin position="530"/>
        <end position="608"/>
    </location>
</feature>
<dbReference type="FunFam" id="3.40.50.300:FF:000296">
    <property type="entry name" value="ATP-dependent DNA helicase RecQ"/>
    <property type="match status" value="1"/>
</dbReference>
<dbReference type="SUPFAM" id="SSF47819">
    <property type="entry name" value="HRDC-like"/>
    <property type="match status" value="1"/>
</dbReference>
<dbReference type="KEGG" id="fpp:FPB0191_01304"/>
<dbReference type="Pfam" id="PF00270">
    <property type="entry name" value="DEAD"/>
    <property type="match status" value="1"/>
</dbReference>
<evidence type="ECO:0000256" key="12">
    <source>
        <dbReference type="ARBA" id="ARBA00023172"/>
    </source>
</evidence>
<evidence type="ECO:0000256" key="13">
    <source>
        <dbReference type="ARBA" id="ARBA00023204"/>
    </source>
</evidence>
<dbReference type="OrthoDB" id="9760034at2"/>
<keyword evidence="4" id="KW-0479">Metal-binding</keyword>
<dbReference type="GO" id="GO:0005524">
    <property type="term" value="F:ATP binding"/>
    <property type="evidence" value="ECO:0007669"/>
    <property type="project" value="UniProtKB-KW"/>
</dbReference>
<dbReference type="GO" id="GO:0043590">
    <property type="term" value="C:bacterial nucleoid"/>
    <property type="evidence" value="ECO:0007669"/>
    <property type="project" value="TreeGrafter"/>
</dbReference>
<evidence type="ECO:0000256" key="10">
    <source>
        <dbReference type="ARBA" id="ARBA00022840"/>
    </source>
</evidence>
<dbReference type="InterPro" id="IPR044876">
    <property type="entry name" value="HRDC_dom_sf"/>
</dbReference>
<evidence type="ECO:0000256" key="6">
    <source>
        <dbReference type="ARBA" id="ARBA00022763"/>
    </source>
</evidence>
<comment type="cofactor">
    <cofactor evidence="1">
        <name>Mg(2+)</name>
        <dbReference type="ChEBI" id="CHEBI:18420"/>
    </cofactor>
</comment>
<accession>A0A0A7S0Q3</accession>
<keyword evidence="5" id="KW-0547">Nucleotide-binding</keyword>
<evidence type="ECO:0000256" key="7">
    <source>
        <dbReference type="ARBA" id="ARBA00022801"/>
    </source>
</evidence>
<keyword evidence="8 20" id="KW-0347">Helicase</keyword>
<dbReference type="CDD" id="cd17920">
    <property type="entry name" value="DEXHc_RecQ"/>
    <property type="match status" value="1"/>
</dbReference>
<dbReference type="GO" id="GO:0005737">
    <property type="term" value="C:cytoplasm"/>
    <property type="evidence" value="ECO:0007669"/>
    <property type="project" value="TreeGrafter"/>
</dbReference>
<dbReference type="PROSITE" id="PS51194">
    <property type="entry name" value="HELICASE_CTER"/>
    <property type="match status" value="1"/>
</dbReference>
<dbReference type="InterPro" id="IPR010997">
    <property type="entry name" value="HRDC-like_sf"/>
</dbReference>
<dbReference type="PANTHER" id="PTHR13710:SF105">
    <property type="entry name" value="ATP-DEPENDENT DNA HELICASE Q1"/>
    <property type="match status" value="1"/>
</dbReference>
<evidence type="ECO:0000259" key="18">
    <source>
        <dbReference type="PROSITE" id="PS51192"/>
    </source>
</evidence>
<dbReference type="SMART" id="SM00490">
    <property type="entry name" value="HELICc"/>
    <property type="match status" value="1"/>
</dbReference>
<dbReference type="InterPro" id="IPR027417">
    <property type="entry name" value="P-loop_NTPase"/>
</dbReference>
<dbReference type="NCBIfam" id="TIGR01389">
    <property type="entry name" value="recQ"/>
    <property type="match status" value="1"/>
</dbReference>
<evidence type="ECO:0000256" key="16">
    <source>
        <dbReference type="NCBIfam" id="TIGR01389"/>
    </source>
</evidence>
<evidence type="ECO:0000256" key="5">
    <source>
        <dbReference type="ARBA" id="ARBA00022741"/>
    </source>
</evidence>
<keyword evidence="10" id="KW-0067">ATP-binding</keyword>
<proteinExistence type="inferred from homology"/>
<dbReference type="Gene3D" id="1.10.150.80">
    <property type="entry name" value="HRDC domain"/>
    <property type="match status" value="1"/>
</dbReference>
<dbReference type="HOGENOM" id="CLU_001103_14_3_6"/>
<dbReference type="InterPro" id="IPR032284">
    <property type="entry name" value="RecQ_Zn-bd"/>
</dbReference>
<protein>
    <recommendedName>
        <fullName evidence="16">DNA helicase RecQ</fullName>
        <ecNumber evidence="16">5.6.2.4</ecNumber>
    </recommendedName>
</protein>
<keyword evidence="12" id="KW-0233">DNA recombination</keyword>
<dbReference type="Pfam" id="PF16124">
    <property type="entry name" value="RecQ_Zn_bind"/>
    <property type="match status" value="1"/>
</dbReference>
<dbReference type="InterPro" id="IPR004589">
    <property type="entry name" value="DNA_helicase_ATP-dep_RecQ"/>
</dbReference>
<comment type="catalytic activity">
    <reaction evidence="15">
        <text>Couples ATP hydrolysis with the unwinding of duplex DNA by translocating in the 3'-5' direction.</text>
        <dbReference type="EC" id="5.6.2.4"/>
    </reaction>
</comment>
<dbReference type="SMART" id="SM00956">
    <property type="entry name" value="RQC"/>
    <property type="match status" value="1"/>
</dbReference>
<sequence>MIADQAKDILQNIFGYKTFRHKQLQIIESIMAGEDNLVIMPTGGGKSLCYQIPALLCSGITIVISPLIALMKDQVDQLAAFGIKAAYLNSMLSNEEQREVIRQYSCNEIKMLYIAPERLVTSMFSAIIQQYPPALISIDEAHCISQWGHDFRPEYLQIGSFKTRFPQVPVIALTATADEMTRKDIIERLNLNNPNIHISSFDRPNIRYTVMERNDQIKQITDFLALQAGQSGIIYCSSRAKVENMATKLSLKGFSVMVYHAGLTRAERAKAQERFLKDQIQIMIATIAFGMGINKSNVRFVIHADAPRTIEAYYQETGRAGRDGLPAEALLLYNLRDFNWFKELIAQKEDGFQKQIETVKINEMEAYTQAETCRRTILLNYFGENHDGSCHNCDICLYPPKHYDALIDAQKILSCIYRIEQRFGSQYVVDVLRGSKRAAIIDNGHYKLSVFGIGKSESSHHWMSLIRQLIHRGYIKQNFATFSTLYLTEAARTIFRGESPLMMVKPSVKISNIDQQKRNAKSTLQSALLSDEERVLFASLKKLRKTIAEREDVAPFIIFSDRTLLEMVQILPEREQDLLSVSGIGKVKLEKYGDLFLKEIRGFINNYY</sequence>
<evidence type="ECO:0000256" key="4">
    <source>
        <dbReference type="ARBA" id="ARBA00022723"/>
    </source>
</evidence>
<dbReference type="GO" id="GO:0030894">
    <property type="term" value="C:replisome"/>
    <property type="evidence" value="ECO:0007669"/>
    <property type="project" value="TreeGrafter"/>
</dbReference>
<keyword evidence="7 20" id="KW-0378">Hydrolase</keyword>
<dbReference type="CDD" id="cd18794">
    <property type="entry name" value="SF2_C_RecQ"/>
    <property type="match status" value="1"/>
</dbReference>
<dbReference type="Pfam" id="PF09382">
    <property type="entry name" value="RQC"/>
    <property type="match status" value="1"/>
</dbReference>
<dbReference type="SMART" id="SM00487">
    <property type="entry name" value="DEXDc"/>
    <property type="match status" value="1"/>
</dbReference>
<organism evidence="20 21">
    <name type="scientific">Frischella perrara</name>
    <dbReference type="NCBI Taxonomy" id="1267021"/>
    <lineage>
        <taxon>Bacteria</taxon>
        <taxon>Pseudomonadati</taxon>
        <taxon>Pseudomonadota</taxon>
        <taxon>Gammaproteobacteria</taxon>
        <taxon>Orbales</taxon>
        <taxon>Orbaceae</taxon>
        <taxon>Frischella</taxon>
    </lineage>
</organism>
<comment type="similarity">
    <text evidence="3">Belongs to the helicase family. RecQ subfamily.</text>
</comment>
<dbReference type="InterPro" id="IPR014001">
    <property type="entry name" value="Helicase_ATP-bd"/>
</dbReference>
<dbReference type="PROSITE" id="PS51192">
    <property type="entry name" value="HELICASE_ATP_BIND_1"/>
    <property type="match status" value="1"/>
</dbReference>
<dbReference type="InterPro" id="IPR001650">
    <property type="entry name" value="Helicase_C-like"/>
</dbReference>
<evidence type="ECO:0000256" key="8">
    <source>
        <dbReference type="ARBA" id="ARBA00022806"/>
    </source>
</evidence>
<keyword evidence="14" id="KW-0413">Isomerase</keyword>
<reference evidence="20 21" key="1">
    <citation type="journal article" date="2014" name="Appl. Environ. Microbiol.">
        <title>Gut symbionts from distinct hosts exhibit genotoxic activity via divergent colibactin biosynthetic pathways.</title>
        <authorList>
            <person name="Engel P."/>
            <person name="Vizcaino M.I."/>
            <person name="Crawford J.M."/>
        </authorList>
    </citation>
    <scope>NUCLEOTIDE SEQUENCE [LARGE SCALE GENOMIC DNA]</scope>
    <source>
        <strain evidence="20 21">PEB0191</strain>
    </source>
</reference>